<protein>
    <submittedName>
        <fullName evidence="8">Protein lplB</fullName>
    </submittedName>
</protein>
<keyword evidence="2 6" id="KW-0813">Transport</keyword>
<evidence type="ECO:0000256" key="1">
    <source>
        <dbReference type="ARBA" id="ARBA00004141"/>
    </source>
</evidence>
<keyword evidence="4 6" id="KW-1133">Transmembrane helix</keyword>
<dbReference type="CDD" id="cd06261">
    <property type="entry name" value="TM_PBP2"/>
    <property type="match status" value="1"/>
</dbReference>
<dbReference type="InterPro" id="IPR035906">
    <property type="entry name" value="MetI-like_sf"/>
</dbReference>
<evidence type="ECO:0000259" key="7">
    <source>
        <dbReference type="PROSITE" id="PS50928"/>
    </source>
</evidence>
<proteinExistence type="inferred from homology"/>
<feature type="transmembrane region" description="Helical" evidence="6">
    <location>
        <begin position="98"/>
        <end position="122"/>
    </location>
</feature>
<name>A0ABQ1W5D3_9BACL</name>
<dbReference type="EMBL" id="BMIW01000040">
    <property type="protein sequence ID" value="GGG14984.1"/>
    <property type="molecule type" value="Genomic_DNA"/>
</dbReference>
<dbReference type="InterPro" id="IPR000515">
    <property type="entry name" value="MetI-like"/>
</dbReference>
<feature type="transmembrane region" description="Helical" evidence="6">
    <location>
        <begin position="34"/>
        <end position="52"/>
    </location>
</feature>
<dbReference type="PANTHER" id="PTHR43496">
    <property type="entry name" value="PROTEIN LPLB"/>
    <property type="match status" value="1"/>
</dbReference>
<evidence type="ECO:0000256" key="6">
    <source>
        <dbReference type="RuleBase" id="RU363032"/>
    </source>
</evidence>
<evidence type="ECO:0000256" key="4">
    <source>
        <dbReference type="ARBA" id="ARBA00022989"/>
    </source>
</evidence>
<evidence type="ECO:0000256" key="2">
    <source>
        <dbReference type="ARBA" id="ARBA00022448"/>
    </source>
</evidence>
<dbReference type="SUPFAM" id="SSF161098">
    <property type="entry name" value="MetI-like"/>
    <property type="match status" value="1"/>
</dbReference>
<feature type="transmembrane region" description="Helical" evidence="6">
    <location>
        <begin position="134"/>
        <end position="154"/>
    </location>
</feature>
<keyword evidence="9" id="KW-1185">Reference proteome</keyword>
<comment type="similarity">
    <text evidence="6">Belongs to the binding-protein-dependent transport system permease family.</text>
</comment>
<dbReference type="Pfam" id="PF00528">
    <property type="entry name" value="BPD_transp_1"/>
    <property type="match status" value="1"/>
</dbReference>
<accession>A0ABQ1W5D3</accession>
<dbReference type="Gene3D" id="1.10.3720.10">
    <property type="entry name" value="MetI-like"/>
    <property type="match status" value="1"/>
</dbReference>
<evidence type="ECO:0000256" key="5">
    <source>
        <dbReference type="ARBA" id="ARBA00023136"/>
    </source>
</evidence>
<dbReference type="Proteomes" id="UP000608420">
    <property type="component" value="Unassembled WGS sequence"/>
</dbReference>
<evidence type="ECO:0000313" key="9">
    <source>
        <dbReference type="Proteomes" id="UP000608420"/>
    </source>
</evidence>
<reference evidence="9" key="1">
    <citation type="journal article" date="2019" name="Int. J. Syst. Evol. Microbiol.">
        <title>The Global Catalogue of Microorganisms (GCM) 10K type strain sequencing project: providing services to taxonomists for standard genome sequencing and annotation.</title>
        <authorList>
            <consortium name="The Broad Institute Genomics Platform"/>
            <consortium name="The Broad Institute Genome Sequencing Center for Infectious Disease"/>
            <person name="Wu L."/>
            <person name="Ma J."/>
        </authorList>
    </citation>
    <scope>NUCLEOTIDE SEQUENCE [LARGE SCALE GENOMIC DNA]</scope>
    <source>
        <strain evidence="9">CGMCC 1.15420</strain>
    </source>
</reference>
<organism evidence="8 9">
    <name type="scientific">Paenibacillus aceti</name>
    <dbReference type="NCBI Taxonomy" id="1820010"/>
    <lineage>
        <taxon>Bacteria</taxon>
        <taxon>Bacillati</taxon>
        <taxon>Bacillota</taxon>
        <taxon>Bacilli</taxon>
        <taxon>Bacillales</taxon>
        <taxon>Paenibacillaceae</taxon>
        <taxon>Paenibacillus</taxon>
    </lineage>
</organism>
<sequence>MLKTENTLTPGELGLPKPGRYRKTAFKRIWKERYLFLLMLPGLIYFIVYRYVPMLGNIIAFQDFNVFKGFLHSDWVGFKHFQKIFEDPEVLQVLWNTILLSFLQIVFAFPISIILALMLNEVRNEGFKRVVQSIVYLPHFLSWVVVVGLVTVLLKSDGIVNQFLQQAFGMESIPFMQSPGWFMPLIVLEVIWKESGWGTIIFLAALSGVNPDLYEAAVVDGANRWRQIWHITLPAIRSTIVILLILRLGSVLDVGFEQIFLMLNPFNKEVGEVLDTFVYFKGVQQSDFSFATAVGLFKSLVGLILVVGANRLAKRFGEQGIY</sequence>
<keyword evidence="3 6" id="KW-0812">Transmembrane</keyword>
<feature type="transmembrane region" description="Helical" evidence="6">
    <location>
        <begin position="288"/>
        <end position="309"/>
    </location>
</feature>
<gene>
    <name evidence="8" type="ORF">GCM10010913_41090</name>
</gene>
<evidence type="ECO:0000313" key="8">
    <source>
        <dbReference type="EMBL" id="GGG14984.1"/>
    </source>
</evidence>
<feature type="domain" description="ABC transmembrane type-1" evidence="7">
    <location>
        <begin position="94"/>
        <end position="309"/>
    </location>
</feature>
<dbReference type="PANTHER" id="PTHR43496:SF1">
    <property type="entry name" value="POLYGALACTURONAN_RHAMNOGALACTURONAN TRANSPORT SYSTEM PERMEASE PROTEIN YTEP"/>
    <property type="match status" value="1"/>
</dbReference>
<comment type="subcellular location">
    <subcellularLocation>
        <location evidence="6">Cell membrane</location>
        <topology evidence="6">Multi-pass membrane protein</topology>
    </subcellularLocation>
    <subcellularLocation>
        <location evidence="1">Membrane</location>
        <topology evidence="1">Multi-pass membrane protein</topology>
    </subcellularLocation>
</comment>
<evidence type="ECO:0000256" key="3">
    <source>
        <dbReference type="ARBA" id="ARBA00022692"/>
    </source>
</evidence>
<comment type="caution">
    <text evidence="8">The sequence shown here is derived from an EMBL/GenBank/DDBJ whole genome shotgun (WGS) entry which is preliminary data.</text>
</comment>
<feature type="transmembrane region" description="Helical" evidence="6">
    <location>
        <begin position="235"/>
        <end position="256"/>
    </location>
</feature>
<keyword evidence="5 6" id="KW-0472">Membrane</keyword>
<dbReference type="PROSITE" id="PS50928">
    <property type="entry name" value="ABC_TM1"/>
    <property type="match status" value="1"/>
</dbReference>